<keyword evidence="2" id="KW-0378">Hydrolase</keyword>
<dbReference type="PANTHER" id="PTHR43383">
    <property type="entry name" value="NODULIN 6"/>
    <property type="match status" value="1"/>
</dbReference>
<dbReference type="Pfam" id="PF04909">
    <property type="entry name" value="Amidohydro_2"/>
    <property type="match status" value="1"/>
</dbReference>
<dbReference type="Gene3D" id="3.20.20.140">
    <property type="entry name" value="Metal-dependent hydrolases"/>
    <property type="match status" value="1"/>
</dbReference>
<dbReference type="SUPFAM" id="SSF51556">
    <property type="entry name" value="Metallo-dependent hydrolases"/>
    <property type="match status" value="1"/>
</dbReference>
<organism evidence="2">
    <name type="scientific">Caldilineaceae bacterium SB0675_bin_29</name>
    <dbReference type="NCBI Taxonomy" id="2605266"/>
    <lineage>
        <taxon>Bacteria</taxon>
        <taxon>Bacillati</taxon>
        <taxon>Chloroflexota</taxon>
        <taxon>Caldilineae</taxon>
        <taxon>Caldilineales</taxon>
        <taxon>Caldilineaceae</taxon>
    </lineage>
</organism>
<evidence type="ECO:0000259" key="1">
    <source>
        <dbReference type="Pfam" id="PF04909"/>
    </source>
</evidence>
<accession>A0A6B1FV09</accession>
<dbReference type="PANTHER" id="PTHR43383:SF2">
    <property type="entry name" value="AMIDOHYDROLASE 2 FAMILY PROTEIN"/>
    <property type="match status" value="1"/>
</dbReference>
<dbReference type="GO" id="GO:0016787">
    <property type="term" value="F:hydrolase activity"/>
    <property type="evidence" value="ECO:0007669"/>
    <property type="project" value="UniProtKB-KW"/>
</dbReference>
<sequence length="433" mass="49101">MPSHSDIAAFIQQTALVDTHEHMRGEQDYLDENPDILCQLFQNYVGADLFVAGASQEALDKLFDQSDPDVAGRFAPIQEAWARAQYTGYGEAVSIIAKELYDIDELTPDTIAAAQEKNAAFNQPGERLRLLRDEANLDHIQTDAKSMTVLPDLSGPDFFFYDISWVDFCSGRPNHEEIAQHTGQEVSDLYSLQRVMETIFASSSSPAIAVKSQHAYNRTLRWQERSRDEAAKALDIYLRDGEELDEAARLCLGDWCWARGVELCIEHDLPMKIHTGYYAGHSRMPVDYIRSGNLCPLLAKYPEARFVLMHIAYPYTEELVALAKHYPNVYADLCWAWSINPYSSMEFVRRFMHAAPANKLFLYGGDTGYPGAALAYAKQARTWFTRVMQAEISDGFLTEAQAIDLARRYMRDNQYECFRADEKKETLCAAVAQ</sequence>
<protein>
    <submittedName>
        <fullName evidence="2">Amidohydrolase family protein</fullName>
    </submittedName>
</protein>
<gene>
    <name evidence="2" type="ORF">F4148_01300</name>
</gene>
<dbReference type="AlphaFoldDB" id="A0A6B1FV09"/>
<name>A0A6B1FV09_9CHLR</name>
<dbReference type="InterPro" id="IPR006680">
    <property type="entry name" value="Amidohydro-rel"/>
</dbReference>
<dbReference type="EMBL" id="VYDA01000043">
    <property type="protein sequence ID" value="MYH60449.1"/>
    <property type="molecule type" value="Genomic_DNA"/>
</dbReference>
<evidence type="ECO:0000313" key="2">
    <source>
        <dbReference type="EMBL" id="MYH60449.1"/>
    </source>
</evidence>
<dbReference type="InterPro" id="IPR032466">
    <property type="entry name" value="Metal_Hydrolase"/>
</dbReference>
<reference evidence="2" key="1">
    <citation type="submission" date="2019-09" db="EMBL/GenBank/DDBJ databases">
        <title>Characterisation of the sponge microbiome using genome-centric metagenomics.</title>
        <authorList>
            <person name="Engelberts J.P."/>
            <person name="Robbins S.J."/>
            <person name="De Goeij J.M."/>
            <person name="Aranda M."/>
            <person name="Bell S.C."/>
            <person name="Webster N.S."/>
        </authorList>
    </citation>
    <scope>NUCLEOTIDE SEQUENCE</scope>
    <source>
        <strain evidence="2">SB0675_bin_29</strain>
    </source>
</reference>
<comment type="caution">
    <text evidence="2">The sequence shown here is derived from an EMBL/GenBank/DDBJ whole genome shotgun (WGS) entry which is preliminary data.</text>
</comment>
<proteinExistence type="predicted"/>
<feature type="domain" description="Amidohydrolase-related" evidence="1">
    <location>
        <begin position="251"/>
        <end position="378"/>
    </location>
</feature>